<gene>
    <name evidence="2" type="ORF">AVDCRST_MAG68-596</name>
</gene>
<feature type="non-terminal residue" evidence="2">
    <location>
        <position position="1"/>
    </location>
</feature>
<dbReference type="AlphaFoldDB" id="A0A6J4KEN4"/>
<organism evidence="2">
    <name type="scientific">uncultured Gemmatimonadota bacterium</name>
    <dbReference type="NCBI Taxonomy" id="203437"/>
    <lineage>
        <taxon>Bacteria</taxon>
        <taxon>Pseudomonadati</taxon>
        <taxon>Gemmatimonadota</taxon>
        <taxon>environmental samples</taxon>
    </lineage>
</organism>
<evidence type="ECO:0000256" key="1">
    <source>
        <dbReference type="SAM" id="MobiDB-lite"/>
    </source>
</evidence>
<feature type="region of interest" description="Disordered" evidence="1">
    <location>
        <begin position="1"/>
        <end position="70"/>
    </location>
</feature>
<proteinExistence type="predicted"/>
<evidence type="ECO:0000313" key="2">
    <source>
        <dbReference type="EMBL" id="CAA9302738.1"/>
    </source>
</evidence>
<name>A0A6J4KEN4_9BACT</name>
<protein>
    <submittedName>
        <fullName evidence="2">Uncharacterized protein</fullName>
    </submittedName>
</protein>
<reference evidence="2" key="1">
    <citation type="submission" date="2020-02" db="EMBL/GenBank/DDBJ databases">
        <authorList>
            <person name="Meier V. D."/>
        </authorList>
    </citation>
    <scope>NUCLEOTIDE SEQUENCE</scope>
    <source>
        <strain evidence="2">AVDCRST_MAG68</strain>
    </source>
</reference>
<feature type="non-terminal residue" evidence="2">
    <location>
        <position position="70"/>
    </location>
</feature>
<accession>A0A6J4KEN4</accession>
<dbReference type="EMBL" id="CADCTW010000032">
    <property type="protein sequence ID" value="CAA9302738.1"/>
    <property type="molecule type" value="Genomic_DNA"/>
</dbReference>
<sequence>VGSAGPHRSRPPGLRGPGHLSRGNGARAAERPQPLRPADRPAARGGERDAAHVPGHAAPGFRLRGRRRAL</sequence>
<feature type="compositionally biased region" description="Basic and acidic residues" evidence="1">
    <location>
        <begin position="37"/>
        <end position="51"/>
    </location>
</feature>